<feature type="binding site" evidence="8">
    <location>
        <position position="52"/>
    </location>
    <ligand>
        <name>Mg(2+)</name>
        <dbReference type="ChEBI" id="CHEBI:18420"/>
    </ligand>
</feature>
<keyword evidence="4 8" id="KW-0547">Nucleotide-binding</keyword>
<dbReference type="GO" id="GO:0003952">
    <property type="term" value="F:NAD+ synthase (glutamine-hydrolyzing) activity"/>
    <property type="evidence" value="ECO:0007669"/>
    <property type="project" value="InterPro"/>
</dbReference>
<evidence type="ECO:0000256" key="4">
    <source>
        <dbReference type="ARBA" id="ARBA00022741"/>
    </source>
</evidence>
<feature type="binding site" evidence="8">
    <location>
        <position position="188"/>
    </location>
    <ligand>
        <name>ATP</name>
        <dbReference type="ChEBI" id="CHEBI:30616"/>
    </ligand>
</feature>
<comment type="similarity">
    <text evidence="1 8 9">Belongs to the NAD synthetase family.</text>
</comment>
<evidence type="ECO:0000313" key="13">
    <source>
        <dbReference type="Proteomes" id="UP000216311"/>
    </source>
</evidence>
<dbReference type="GO" id="GO:0005524">
    <property type="term" value="F:ATP binding"/>
    <property type="evidence" value="ECO:0007669"/>
    <property type="project" value="UniProtKB-UniRule"/>
</dbReference>
<accession>A0A255GZ15</accession>
<evidence type="ECO:0000256" key="2">
    <source>
        <dbReference type="ARBA" id="ARBA00022598"/>
    </source>
</evidence>
<evidence type="ECO:0000256" key="5">
    <source>
        <dbReference type="ARBA" id="ARBA00022840"/>
    </source>
</evidence>
<name>A0A255GZ15_9ACTN</name>
<dbReference type="UniPathway" id="UPA00253">
    <property type="reaction ID" value="UER00333"/>
</dbReference>
<keyword evidence="5 8" id="KW-0067">ATP-binding</keyword>
<feature type="binding site" description="in other chain" evidence="8">
    <location>
        <begin position="259"/>
        <end position="260"/>
    </location>
    <ligand>
        <name>deamido-NAD(+)</name>
        <dbReference type="ChEBI" id="CHEBI:58437"/>
        <note>ligand shared between two neighboring subunits</note>
    </ligand>
</feature>
<comment type="catalytic activity">
    <reaction evidence="8 10">
        <text>deamido-NAD(+) + NH4(+) + ATP = AMP + diphosphate + NAD(+) + H(+)</text>
        <dbReference type="Rhea" id="RHEA:21188"/>
        <dbReference type="ChEBI" id="CHEBI:15378"/>
        <dbReference type="ChEBI" id="CHEBI:28938"/>
        <dbReference type="ChEBI" id="CHEBI:30616"/>
        <dbReference type="ChEBI" id="CHEBI:33019"/>
        <dbReference type="ChEBI" id="CHEBI:57540"/>
        <dbReference type="ChEBI" id="CHEBI:58437"/>
        <dbReference type="ChEBI" id="CHEBI:456215"/>
        <dbReference type="EC" id="6.3.1.5"/>
    </reaction>
</comment>
<dbReference type="Pfam" id="PF02540">
    <property type="entry name" value="NAD_synthase"/>
    <property type="match status" value="1"/>
</dbReference>
<gene>
    <name evidence="8" type="primary">nadE</name>
    <name evidence="12" type="ORF">CGZ93_11640</name>
</gene>
<dbReference type="Gene3D" id="3.40.50.620">
    <property type="entry name" value="HUPs"/>
    <property type="match status" value="1"/>
</dbReference>
<organism evidence="12 13">
    <name type="scientific">Enemella dayhoffiae</name>
    <dbReference type="NCBI Taxonomy" id="2016507"/>
    <lineage>
        <taxon>Bacteria</taxon>
        <taxon>Bacillati</taxon>
        <taxon>Actinomycetota</taxon>
        <taxon>Actinomycetes</taxon>
        <taxon>Propionibacteriales</taxon>
        <taxon>Propionibacteriaceae</taxon>
        <taxon>Enemella</taxon>
    </lineage>
</organism>
<dbReference type="InterPro" id="IPR022926">
    <property type="entry name" value="NH(3)-dep_NAD(+)_synth"/>
</dbReference>
<feature type="binding site" evidence="8">
    <location>
        <begin position="46"/>
        <end position="53"/>
    </location>
    <ligand>
        <name>ATP</name>
        <dbReference type="ChEBI" id="CHEBI:30616"/>
    </ligand>
</feature>
<keyword evidence="13" id="KW-1185">Reference proteome</keyword>
<comment type="pathway">
    <text evidence="8">Cofactor biosynthesis; NAD(+) biosynthesis; NAD(+) from deamido-NAD(+) (ammonia route): step 1/1.</text>
</comment>
<dbReference type="InterPro" id="IPR003694">
    <property type="entry name" value="NAD_synthase"/>
</dbReference>
<dbReference type="NCBIfam" id="TIGR00552">
    <property type="entry name" value="nadE"/>
    <property type="match status" value="1"/>
</dbReference>
<dbReference type="InterPro" id="IPR022310">
    <property type="entry name" value="NAD/GMP_synthase"/>
</dbReference>
<feature type="binding site" evidence="8">
    <location>
        <position position="179"/>
    </location>
    <ligand>
        <name>deamido-NAD(+)</name>
        <dbReference type="ChEBI" id="CHEBI:58437"/>
        <note>ligand shared between two neighboring subunits</note>
    </ligand>
</feature>
<dbReference type="OrthoDB" id="3266517at2"/>
<evidence type="ECO:0000256" key="6">
    <source>
        <dbReference type="ARBA" id="ARBA00022842"/>
    </source>
</evidence>
<evidence type="ECO:0000256" key="9">
    <source>
        <dbReference type="RuleBase" id="RU003811"/>
    </source>
</evidence>
<dbReference type="GO" id="GO:0004359">
    <property type="term" value="F:glutaminase activity"/>
    <property type="evidence" value="ECO:0007669"/>
    <property type="project" value="InterPro"/>
</dbReference>
<feature type="binding site" evidence="8">
    <location>
        <position position="164"/>
    </location>
    <ligand>
        <name>Mg(2+)</name>
        <dbReference type="ChEBI" id="CHEBI:18420"/>
    </ligand>
</feature>
<dbReference type="Proteomes" id="UP000216311">
    <property type="component" value="Unassembled WGS sequence"/>
</dbReference>
<evidence type="ECO:0000256" key="8">
    <source>
        <dbReference type="HAMAP-Rule" id="MF_00193"/>
    </source>
</evidence>
<dbReference type="CDD" id="cd00553">
    <property type="entry name" value="NAD_synthase"/>
    <property type="match status" value="1"/>
</dbReference>
<sequence length="274" mass="30440">MRAQQQRIIAEFGVHPQIDPTAEVERRVQFLVDYLRATRTAGFVLGISGGLDSTLAGRLAQLAVERVRADGGSAVFVAVRLPYRVQHDEADAAAALDFIRADETLTYQVAPAVDGFESEYRATTGTPLTDFTKGNTKARLRMVAQYAVAGDRNLLVIGTDHAAESVTGFFTKFGDGGADLLPLSGLDKRQNRQLLQHLGAPDRLWQKVPTADLLDGNAGRPDEDELGLSYDHIDDYLEGREVPDQVAERIEQVWWRTRHKRTTPVTVDDTWWRP</sequence>
<comment type="subunit">
    <text evidence="8">Homodimer.</text>
</comment>
<dbReference type="EC" id="6.3.1.5" evidence="8 10"/>
<dbReference type="NCBIfam" id="NF001979">
    <property type="entry name" value="PRK00768.1"/>
    <property type="match status" value="1"/>
</dbReference>
<dbReference type="SUPFAM" id="SSF52402">
    <property type="entry name" value="Adenine nucleotide alpha hydrolases-like"/>
    <property type="match status" value="1"/>
</dbReference>
<evidence type="ECO:0000256" key="3">
    <source>
        <dbReference type="ARBA" id="ARBA00022723"/>
    </source>
</evidence>
<dbReference type="AlphaFoldDB" id="A0A255GZ15"/>
<keyword evidence="7 8" id="KW-0520">NAD</keyword>
<dbReference type="PANTHER" id="PTHR23090">
    <property type="entry name" value="NH 3 /GLUTAMINE-DEPENDENT NAD + SYNTHETASE"/>
    <property type="match status" value="1"/>
</dbReference>
<dbReference type="GO" id="GO:0008795">
    <property type="term" value="F:NAD+ synthase activity"/>
    <property type="evidence" value="ECO:0007669"/>
    <property type="project" value="UniProtKB-UniRule"/>
</dbReference>
<reference evidence="12 13" key="1">
    <citation type="submission" date="2017-07" db="EMBL/GenBank/DDBJ databases">
        <title>Draft whole genome sequences of clinical Proprionibacteriaceae strains.</title>
        <authorList>
            <person name="Bernier A.-M."/>
            <person name="Bernard K."/>
            <person name="Domingo M.-C."/>
        </authorList>
    </citation>
    <scope>NUCLEOTIDE SEQUENCE [LARGE SCALE GENOMIC DNA]</scope>
    <source>
        <strain evidence="12 13">NML 130396</strain>
    </source>
</reference>
<evidence type="ECO:0000313" key="12">
    <source>
        <dbReference type="EMBL" id="OYO20867.1"/>
    </source>
</evidence>
<dbReference type="PANTHER" id="PTHR23090:SF7">
    <property type="entry name" value="NH(3)-DEPENDENT NAD(+) SYNTHETASE"/>
    <property type="match status" value="1"/>
</dbReference>
<feature type="binding site" evidence="8">
    <location>
        <position position="159"/>
    </location>
    <ligand>
        <name>ATP</name>
        <dbReference type="ChEBI" id="CHEBI:30616"/>
    </ligand>
</feature>
<evidence type="ECO:0000256" key="1">
    <source>
        <dbReference type="ARBA" id="ARBA00005859"/>
    </source>
</evidence>
<keyword evidence="6 8" id="KW-0460">Magnesium</keyword>
<dbReference type="GO" id="GO:0009435">
    <property type="term" value="P:NAD+ biosynthetic process"/>
    <property type="evidence" value="ECO:0007669"/>
    <property type="project" value="UniProtKB-UniRule"/>
</dbReference>
<feature type="binding site" description="in other chain" evidence="8">
    <location>
        <position position="172"/>
    </location>
    <ligand>
        <name>deamido-NAD(+)</name>
        <dbReference type="ChEBI" id="CHEBI:58437"/>
        <note>ligand shared between two neighboring subunits</note>
    </ligand>
</feature>
<dbReference type="HAMAP" id="MF_00193">
    <property type="entry name" value="NadE_ammonia_dep"/>
    <property type="match status" value="1"/>
</dbReference>
<feature type="binding site" evidence="8">
    <location>
        <position position="210"/>
    </location>
    <ligand>
        <name>ATP</name>
        <dbReference type="ChEBI" id="CHEBI:30616"/>
    </ligand>
</feature>
<evidence type="ECO:0000256" key="10">
    <source>
        <dbReference type="RuleBase" id="RU003812"/>
    </source>
</evidence>
<keyword evidence="2 8" id="KW-0436">Ligase</keyword>
<evidence type="ECO:0000259" key="11">
    <source>
        <dbReference type="Pfam" id="PF02540"/>
    </source>
</evidence>
<feature type="domain" description="NAD/GMP synthase" evidence="11">
    <location>
        <begin position="24"/>
        <end position="264"/>
    </location>
</feature>
<evidence type="ECO:0000256" key="7">
    <source>
        <dbReference type="ARBA" id="ARBA00023027"/>
    </source>
</evidence>
<proteinExistence type="inferred from homology"/>
<dbReference type="EMBL" id="NMVQ01000023">
    <property type="protein sequence ID" value="OYO20867.1"/>
    <property type="molecule type" value="Genomic_DNA"/>
</dbReference>
<dbReference type="InterPro" id="IPR014729">
    <property type="entry name" value="Rossmann-like_a/b/a_fold"/>
</dbReference>
<dbReference type="GO" id="GO:0005737">
    <property type="term" value="C:cytoplasm"/>
    <property type="evidence" value="ECO:0007669"/>
    <property type="project" value="InterPro"/>
</dbReference>
<comment type="caution">
    <text evidence="12">The sequence shown here is derived from an EMBL/GenBank/DDBJ whole genome shotgun (WGS) entry which is preliminary data.</text>
</comment>
<comment type="function">
    <text evidence="8">Catalyzes the ATP-dependent amidation of deamido-NAD to form NAD. Uses ammonia as a nitrogen source.</text>
</comment>
<feature type="binding site" description="in other chain" evidence="8">
    <location>
        <position position="139"/>
    </location>
    <ligand>
        <name>deamido-NAD(+)</name>
        <dbReference type="ChEBI" id="CHEBI:58437"/>
        <note>ligand shared between two neighboring subunits</note>
    </ligand>
</feature>
<dbReference type="GO" id="GO:0046872">
    <property type="term" value="F:metal ion binding"/>
    <property type="evidence" value="ECO:0007669"/>
    <property type="project" value="UniProtKB-KW"/>
</dbReference>
<keyword evidence="3 8" id="KW-0479">Metal-binding</keyword>
<dbReference type="RefSeq" id="WP_094364294.1">
    <property type="nucleotide sequence ID" value="NZ_NMVQ01000023.1"/>
</dbReference>
<protein>
    <recommendedName>
        <fullName evidence="8 10">NH(3)-dependent NAD(+) synthetase</fullName>
        <ecNumber evidence="8 10">6.3.1.5</ecNumber>
    </recommendedName>
</protein>